<name>A0A5N6SU94_ASPPS</name>
<keyword evidence="2" id="KW-1185">Reference proteome</keyword>
<dbReference type="GeneID" id="43643952"/>
<dbReference type="Proteomes" id="UP000325672">
    <property type="component" value="Unassembled WGS sequence"/>
</dbReference>
<organism evidence="1 2">
    <name type="scientific">Aspergillus pseudotamarii</name>
    <dbReference type="NCBI Taxonomy" id="132259"/>
    <lineage>
        <taxon>Eukaryota</taxon>
        <taxon>Fungi</taxon>
        <taxon>Dikarya</taxon>
        <taxon>Ascomycota</taxon>
        <taxon>Pezizomycotina</taxon>
        <taxon>Eurotiomycetes</taxon>
        <taxon>Eurotiomycetidae</taxon>
        <taxon>Eurotiales</taxon>
        <taxon>Aspergillaceae</taxon>
        <taxon>Aspergillus</taxon>
        <taxon>Aspergillus subgen. Circumdati</taxon>
    </lineage>
</organism>
<sequence length="180" mass="19586">MPEVSTELLDVATIGAEKTVLEIGFGCFNYPGTPMSTNGVPDIHLVTGEMVQKYLEQFAIESDLMPLIRLNSWVAKTERCPRGWRPTVNGRHIESTKLIFACGVPSVPAEAPSKVEPGAIVAHSRDIAKILHTLEASHDVVVLGAGKSAYDAAHLLCSMGKRVTWIIRPDGCFYPLDELS</sequence>
<accession>A0A5N6SU94</accession>
<dbReference type="EMBL" id="ML743572">
    <property type="protein sequence ID" value="KAE8138195.1"/>
    <property type="molecule type" value="Genomic_DNA"/>
</dbReference>
<dbReference type="RefSeq" id="XP_031914258.1">
    <property type="nucleotide sequence ID" value="XM_032059742.1"/>
</dbReference>
<reference evidence="1 2" key="1">
    <citation type="submission" date="2019-04" db="EMBL/GenBank/DDBJ databases">
        <title>Friends and foes A comparative genomics study of 23 Aspergillus species from section Flavi.</title>
        <authorList>
            <consortium name="DOE Joint Genome Institute"/>
            <person name="Kjaerbolling I."/>
            <person name="Vesth T."/>
            <person name="Frisvad J.C."/>
            <person name="Nybo J.L."/>
            <person name="Theobald S."/>
            <person name="Kildgaard S."/>
            <person name="Isbrandt T."/>
            <person name="Kuo A."/>
            <person name="Sato A."/>
            <person name="Lyhne E.K."/>
            <person name="Kogle M.E."/>
            <person name="Wiebenga A."/>
            <person name="Kun R.S."/>
            <person name="Lubbers R.J."/>
            <person name="Makela M.R."/>
            <person name="Barry K."/>
            <person name="Chovatia M."/>
            <person name="Clum A."/>
            <person name="Daum C."/>
            <person name="Haridas S."/>
            <person name="He G."/>
            <person name="LaButti K."/>
            <person name="Lipzen A."/>
            <person name="Mondo S."/>
            <person name="Riley R."/>
            <person name="Salamov A."/>
            <person name="Simmons B.A."/>
            <person name="Magnuson J.K."/>
            <person name="Henrissat B."/>
            <person name="Mortensen U.H."/>
            <person name="Larsen T.O."/>
            <person name="Devries R.P."/>
            <person name="Grigoriev I.V."/>
            <person name="Machida M."/>
            <person name="Baker S.E."/>
            <person name="Andersen M.R."/>
        </authorList>
    </citation>
    <scope>NUCLEOTIDE SEQUENCE [LARGE SCALE GENOMIC DNA]</scope>
    <source>
        <strain evidence="1 2">CBS 117625</strain>
    </source>
</reference>
<dbReference type="OrthoDB" id="2915840at2759"/>
<evidence type="ECO:0000313" key="1">
    <source>
        <dbReference type="EMBL" id="KAE8138195.1"/>
    </source>
</evidence>
<dbReference type="Gene3D" id="3.50.50.60">
    <property type="entry name" value="FAD/NAD(P)-binding domain"/>
    <property type="match status" value="1"/>
</dbReference>
<gene>
    <name evidence="1" type="ORF">BDV38DRAFT_282201</name>
</gene>
<evidence type="ECO:0008006" key="3">
    <source>
        <dbReference type="Google" id="ProtNLM"/>
    </source>
</evidence>
<dbReference type="InterPro" id="IPR036188">
    <property type="entry name" value="FAD/NAD-bd_sf"/>
</dbReference>
<protein>
    <recommendedName>
        <fullName evidence="3">FAD/NAD(P)-binding domain-containing protein</fullName>
    </recommendedName>
</protein>
<dbReference type="SUPFAM" id="SSF51905">
    <property type="entry name" value="FAD/NAD(P)-binding domain"/>
    <property type="match status" value="1"/>
</dbReference>
<evidence type="ECO:0000313" key="2">
    <source>
        <dbReference type="Proteomes" id="UP000325672"/>
    </source>
</evidence>
<dbReference type="AlphaFoldDB" id="A0A5N6SU94"/>
<dbReference type="Pfam" id="PF13738">
    <property type="entry name" value="Pyr_redox_3"/>
    <property type="match status" value="1"/>
</dbReference>
<proteinExistence type="predicted"/>